<accession>A0ABP1FLW0</accession>
<evidence type="ECO:0000256" key="3">
    <source>
        <dbReference type="ARBA" id="ARBA00022833"/>
    </source>
</evidence>
<proteinExistence type="predicted"/>
<evidence type="ECO:0000259" key="6">
    <source>
        <dbReference type="PROSITE" id="PS50089"/>
    </source>
</evidence>
<comment type="caution">
    <text evidence="7">The sequence shown here is derived from an EMBL/GenBank/DDBJ whole genome shotgun (WGS) entry which is preliminary data.</text>
</comment>
<feature type="compositionally biased region" description="Low complexity" evidence="5">
    <location>
        <begin position="945"/>
        <end position="956"/>
    </location>
</feature>
<dbReference type="Pfam" id="PF13920">
    <property type="entry name" value="zf-C3HC4_3"/>
    <property type="match status" value="1"/>
</dbReference>
<dbReference type="EMBL" id="CAXHTA020000001">
    <property type="protein sequence ID" value="CAL5218577.1"/>
    <property type="molecule type" value="Genomic_DNA"/>
</dbReference>
<evidence type="ECO:0000256" key="1">
    <source>
        <dbReference type="ARBA" id="ARBA00022723"/>
    </source>
</evidence>
<dbReference type="InterPro" id="IPR001841">
    <property type="entry name" value="Znf_RING"/>
</dbReference>
<dbReference type="InterPro" id="IPR051652">
    <property type="entry name" value="MDM2_MDM4_MUL1"/>
</dbReference>
<dbReference type="PROSITE" id="PS50089">
    <property type="entry name" value="ZF_RING_2"/>
    <property type="match status" value="1"/>
</dbReference>
<gene>
    <name evidence="7" type="primary">g271</name>
    <name evidence="7" type="ORF">VP750_LOCUS236</name>
</gene>
<feature type="domain" description="RING-type" evidence="6">
    <location>
        <begin position="1282"/>
        <end position="1321"/>
    </location>
</feature>
<feature type="compositionally biased region" description="Basic and acidic residues" evidence="5">
    <location>
        <begin position="1013"/>
        <end position="1029"/>
    </location>
</feature>
<evidence type="ECO:0000313" key="7">
    <source>
        <dbReference type="EMBL" id="CAL5218577.1"/>
    </source>
</evidence>
<keyword evidence="3" id="KW-0862">Zinc</keyword>
<dbReference type="SUPFAM" id="SSF57850">
    <property type="entry name" value="RING/U-box"/>
    <property type="match status" value="1"/>
</dbReference>
<feature type="compositionally biased region" description="Low complexity" evidence="5">
    <location>
        <begin position="1115"/>
        <end position="1133"/>
    </location>
</feature>
<feature type="region of interest" description="Disordered" evidence="5">
    <location>
        <begin position="20"/>
        <end position="91"/>
    </location>
</feature>
<evidence type="ECO:0000256" key="4">
    <source>
        <dbReference type="PROSITE-ProRule" id="PRU00175"/>
    </source>
</evidence>
<feature type="region of interest" description="Disordered" evidence="5">
    <location>
        <begin position="943"/>
        <end position="1195"/>
    </location>
</feature>
<dbReference type="InterPro" id="IPR013083">
    <property type="entry name" value="Znf_RING/FYVE/PHD"/>
</dbReference>
<keyword evidence="2 4" id="KW-0863">Zinc-finger</keyword>
<feature type="region of interest" description="Disordered" evidence="5">
    <location>
        <begin position="1210"/>
        <end position="1234"/>
    </location>
</feature>
<protein>
    <submittedName>
        <fullName evidence="7">G271 protein</fullName>
    </submittedName>
</protein>
<feature type="compositionally biased region" description="Basic and acidic residues" evidence="5">
    <location>
        <begin position="1044"/>
        <end position="1063"/>
    </location>
</feature>
<dbReference type="PANTHER" id="PTHR12183">
    <property type="entry name" value="MITOCHONDRIAL UBIQUITIN LIGASE ACTIVATOR OF NFKB 1"/>
    <property type="match status" value="1"/>
</dbReference>
<dbReference type="PANTHER" id="PTHR12183:SF32">
    <property type="entry name" value="MITOCHONDRIAL E3 UBIQUITIN PROTEIN LIGASE 1"/>
    <property type="match status" value="1"/>
</dbReference>
<feature type="compositionally biased region" description="Low complexity" evidence="5">
    <location>
        <begin position="1078"/>
        <end position="1099"/>
    </location>
</feature>
<name>A0ABP1FLW0_9CHLO</name>
<sequence>MEAEAPAAIFASAAATVKTEDIPASSVNMTQMHKAPDRAASMSTAPTDSAETAGMKHASQQGASSADHGGSARPAEESGSSQKQEGSACSGRFTPAQQAVVTALMVVIKRAAKDGREATAAAKLTLVSNDVATWPLLKMLPEDGPLPTAKQLEQRASDGLLESLSKLASLFAAAKCQPLEVFTRSVECAAHSAAANSVASVLRMHERQQRKEMQHVPPSWRQERLLCFQRVGVLQSMAEVIVGFLHLSKLHRIDRDAGVLFRPYLDHILPGVEDTLARIQDAPALEGAVLLQMVTSFAAALQEYQIRAISSGQSFEHMVLLEAAVQGWSLDTPHVGDLLRAMIAAEPDVSSTWAATHHGAPGAPSSGAEETPEEMQMVHDYALSCLEECPPDVSIILKRMLSIMDLSDEDFSPVPGRALDAKQQRLKSLLTGLFPGIIEELYCAVNSKNLDMCPDLVTAAAEHAQSFVQVFRAEAERKGLGLQHLLRRKVKILGLKPSELPGDIERSIYDVSARMRDETANGCVLVYHYLATVLIAMGHAMVRAGEDALTEFWLLKASALSFALQEFHADEARVIQADEALLTRPAQRLMGYLGPSGLQLPDEQYYVMCWRFMRQVMLKHMMAAHNQGMSLRAYLEDLAGYRKAGWGAGKADVGRLIDILKRAGAKEGLSEEGWRKFLDMLKDPAWVLESVFRLATTNNTKSDYIALRKIFTGLPPYVSPAYKFEAFDCHPDDPPPLPPLMEDAMMVLLQLQVHKYIARAQKVPICAYLEKQFRELGLDTAKYDVGSALQAICRVASVPPTDEPGAKKMHIHMCLHKAALEDPTACEDQYLALMARYTYIWAGHFVKPPVVDAINRALPGLLDCLTRLHKWPRGLYEHQDWLAQASQVIRGSIAKHTRDACNQGITPEEHVRNVLAVPGEPGATDTLVGIFEGFRAAQMNEENTAGGDRAADVAGGADKKGPASQAGHSEPEQDAEDAAQTQGGLTEAERAEKKKAKKARQRAARAEAAAQKAEAEGTGSKDPEPKLEPEPQPEELSEDTTSPSKEEASAEAEVDKQPPEADHFTGGSRFAALESLHADSAPAASSREAASSSSSSGSPQPSPQLQNGTQNGDLPRSAARAAQAAQAPAPAAQKEGPWQEVRASRRKATSPQAASKSSMRRAPKQGSGTHGQTRCAQQADQPPDGQPAREAAEHLPQWLPSLADYKPQELSQHKVPDTTQHPRPQAHPPSMQHKPMQATSVNFLLDKTEIQHTGPGSRTFPAKAVTASASAEDPQDDDEELCVVCWEKKREVIFCHCMHMCTCQCCARDIMAAGALCPMCRASIRSTIKAKF</sequence>
<dbReference type="Gene3D" id="3.30.40.10">
    <property type="entry name" value="Zinc/RING finger domain, C3HC4 (zinc finger)"/>
    <property type="match status" value="1"/>
</dbReference>
<feature type="compositionally biased region" description="Basic residues" evidence="5">
    <location>
        <begin position="993"/>
        <end position="1003"/>
    </location>
</feature>
<feature type="compositionally biased region" description="Polar residues" evidence="5">
    <location>
        <begin position="41"/>
        <end position="50"/>
    </location>
</feature>
<dbReference type="Proteomes" id="UP001497392">
    <property type="component" value="Unassembled WGS sequence"/>
</dbReference>
<keyword evidence="1" id="KW-0479">Metal-binding</keyword>
<feature type="compositionally biased region" description="Low complexity" evidence="5">
    <location>
        <begin position="77"/>
        <end position="87"/>
    </location>
</feature>
<organism evidence="7 8">
    <name type="scientific">Coccomyxa viridis</name>
    <dbReference type="NCBI Taxonomy" id="1274662"/>
    <lineage>
        <taxon>Eukaryota</taxon>
        <taxon>Viridiplantae</taxon>
        <taxon>Chlorophyta</taxon>
        <taxon>core chlorophytes</taxon>
        <taxon>Trebouxiophyceae</taxon>
        <taxon>Trebouxiophyceae incertae sedis</taxon>
        <taxon>Coccomyxaceae</taxon>
        <taxon>Coccomyxa</taxon>
    </lineage>
</organism>
<reference evidence="7 8" key="1">
    <citation type="submission" date="2024-06" db="EMBL/GenBank/DDBJ databases">
        <authorList>
            <person name="Kraege A."/>
            <person name="Thomma B."/>
        </authorList>
    </citation>
    <scope>NUCLEOTIDE SEQUENCE [LARGE SCALE GENOMIC DNA]</scope>
</reference>
<evidence type="ECO:0000256" key="2">
    <source>
        <dbReference type="ARBA" id="ARBA00022771"/>
    </source>
</evidence>
<keyword evidence="8" id="KW-1185">Reference proteome</keyword>
<feature type="region of interest" description="Disordered" evidence="5">
    <location>
        <begin position="354"/>
        <end position="373"/>
    </location>
</feature>
<evidence type="ECO:0000256" key="5">
    <source>
        <dbReference type="SAM" id="MobiDB-lite"/>
    </source>
</evidence>
<feature type="compositionally biased region" description="Low complexity" evidence="5">
    <location>
        <begin position="1176"/>
        <end position="1188"/>
    </location>
</feature>
<evidence type="ECO:0000313" key="8">
    <source>
        <dbReference type="Proteomes" id="UP001497392"/>
    </source>
</evidence>
<feature type="compositionally biased region" description="Polar residues" evidence="5">
    <location>
        <begin position="1166"/>
        <end position="1175"/>
    </location>
</feature>